<keyword evidence="11" id="KW-1185">Reference proteome</keyword>
<dbReference type="SMART" id="SM00382">
    <property type="entry name" value="AAA"/>
    <property type="match status" value="1"/>
</dbReference>
<comment type="similarity">
    <text evidence="2">Belongs to the ABC transporter superfamily.</text>
</comment>
<dbReference type="InterPro" id="IPR050086">
    <property type="entry name" value="MetN_ABC_transporter-like"/>
</dbReference>
<evidence type="ECO:0000256" key="2">
    <source>
        <dbReference type="ARBA" id="ARBA00005417"/>
    </source>
</evidence>
<gene>
    <name evidence="10" type="ORF">GXW71_00355</name>
</gene>
<keyword evidence="7" id="KW-0029">Amino-acid transport</keyword>
<dbReference type="PROSITE" id="PS50893">
    <property type="entry name" value="ABC_TRANSPORTER_2"/>
    <property type="match status" value="1"/>
</dbReference>
<evidence type="ECO:0000256" key="4">
    <source>
        <dbReference type="ARBA" id="ARBA00022475"/>
    </source>
</evidence>
<dbReference type="InterPro" id="IPR027417">
    <property type="entry name" value="P-loop_NTPase"/>
</dbReference>
<evidence type="ECO:0000259" key="9">
    <source>
        <dbReference type="PROSITE" id="PS50893"/>
    </source>
</evidence>
<keyword evidence="6 10" id="KW-0067">ATP-binding</keyword>
<reference evidence="11" key="1">
    <citation type="journal article" date="2021" name="Syst. Appl. Microbiol.">
        <title>Roseomonas hellenica sp. nov., isolated from roots of wild-growing Alkanna tinctoria.</title>
        <authorList>
            <person name="Rat A."/>
            <person name="Naranjo H.D."/>
            <person name="Lebbe L."/>
            <person name="Cnockaert M."/>
            <person name="Krigas N."/>
            <person name="Grigoriadou K."/>
            <person name="Maloupa E."/>
            <person name="Willems A."/>
        </authorList>
    </citation>
    <scope>NUCLEOTIDE SEQUENCE [LARGE SCALE GENOMIC DNA]</scope>
    <source>
        <strain evidence="11">LMG 31523</strain>
    </source>
</reference>
<evidence type="ECO:0000256" key="7">
    <source>
        <dbReference type="ARBA" id="ARBA00022970"/>
    </source>
</evidence>
<dbReference type="PROSITE" id="PS00211">
    <property type="entry name" value="ABC_TRANSPORTER_1"/>
    <property type="match status" value="1"/>
</dbReference>
<dbReference type="InterPro" id="IPR003439">
    <property type="entry name" value="ABC_transporter-like_ATP-bd"/>
</dbReference>
<organism evidence="10 11">
    <name type="scientific">Plastoroseomonas hellenica</name>
    <dbReference type="NCBI Taxonomy" id="2687306"/>
    <lineage>
        <taxon>Bacteria</taxon>
        <taxon>Pseudomonadati</taxon>
        <taxon>Pseudomonadota</taxon>
        <taxon>Alphaproteobacteria</taxon>
        <taxon>Acetobacterales</taxon>
        <taxon>Acetobacteraceae</taxon>
        <taxon>Plastoroseomonas</taxon>
    </lineage>
</organism>
<dbReference type="RefSeq" id="WP_211850284.1">
    <property type="nucleotide sequence ID" value="NZ_JAAGBB010000001.1"/>
</dbReference>
<dbReference type="InterPro" id="IPR030679">
    <property type="entry name" value="ABC_ATPase_HisP-typ"/>
</dbReference>
<keyword evidence="4" id="KW-1003">Cell membrane</keyword>
<keyword evidence="8" id="KW-0472">Membrane</keyword>
<name>A0ABS5ER65_9PROT</name>
<dbReference type="Gene3D" id="3.40.50.300">
    <property type="entry name" value="P-loop containing nucleotide triphosphate hydrolases"/>
    <property type="match status" value="1"/>
</dbReference>
<evidence type="ECO:0000313" key="10">
    <source>
        <dbReference type="EMBL" id="MBR0662793.1"/>
    </source>
</evidence>
<evidence type="ECO:0000256" key="6">
    <source>
        <dbReference type="ARBA" id="ARBA00022840"/>
    </source>
</evidence>
<dbReference type="GO" id="GO:0005524">
    <property type="term" value="F:ATP binding"/>
    <property type="evidence" value="ECO:0007669"/>
    <property type="project" value="UniProtKB-KW"/>
</dbReference>
<comment type="subcellular location">
    <subcellularLocation>
        <location evidence="1">Cell membrane</location>
        <topology evidence="1">Peripheral membrane protein</topology>
    </subcellularLocation>
</comment>
<comment type="caution">
    <text evidence="10">The sequence shown here is derived from an EMBL/GenBank/DDBJ whole genome shotgun (WGS) entry which is preliminary data.</text>
</comment>
<dbReference type="PANTHER" id="PTHR43166:SF9">
    <property type="entry name" value="GLUTAMATE_ASPARTATE IMPORT ATP-BINDING PROTEIN GLTL"/>
    <property type="match status" value="1"/>
</dbReference>
<dbReference type="PANTHER" id="PTHR43166">
    <property type="entry name" value="AMINO ACID IMPORT ATP-BINDING PROTEIN"/>
    <property type="match status" value="1"/>
</dbReference>
<sequence length="277" mass="31029">MADEVLRVEGLHKHYGPLHVLRGIDLTVRRGEAVVILGASGSGKSTLLRCLNFLEMPGAGRIHLEGRLVGREARDGRIRYPNRELSALRMRVGMVFQQFNLFPHMTAERNVMIGPMKLRGLSEAEARRVAAANLEKVGILEKARSYPAQLSGGQQQRVAIARALAMEPSMMLFDEVTSALDPELVGEVLLAMRQLREDGMTMLIVTHELGFAYNVADRVVFMEHGVIHEEGTPQQVLLNPQRPRTRDFLRSHTLFRLPEQMHDDPPGPFALTTREQG</sequence>
<dbReference type="PIRSF" id="PIRSF039085">
    <property type="entry name" value="ABC_ATPase_HisP"/>
    <property type="match status" value="1"/>
</dbReference>
<keyword evidence="5" id="KW-0547">Nucleotide-binding</keyword>
<evidence type="ECO:0000256" key="5">
    <source>
        <dbReference type="ARBA" id="ARBA00022741"/>
    </source>
</evidence>
<protein>
    <submittedName>
        <fullName evidence="10">Amino acid ABC transporter ATP-binding protein</fullName>
    </submittedName>
</protein>
<dbReference type="CDD" id="cd03262">
    <property type="entry name" value="ABC_HisP_GlnQ"/>
    <property type="match status" value="1"/>
</dbReference>
<evidence type="ECO:0000313" key="11">
    <source>
        <dbReference type="Proteomes" id="UP001196870"/>
    </source>
</evidence>
<proteinExistence type="inferred from homology"/>
<dbReference type="Proteomes" id="UP001196870">
    <property type="component" value="Unassembled WGS sequence"/>
</dbReference>
<evidence type="ECO:0000256" key="3">
    <source>
        <dbReference type="ARBA" id="ARBA00022448"/>
    </source>
</evidence>
<dbReference type="SUPFAM" id="SSF52540">
    <property type="entry name" value="P-loop containing nucleoside triphosphate hydrolases"/>
    <property type="match status" value="1"/>
</dbReference>
<dbReference type="Pfam" id="PF00005">
    <property type="entry name" value="ABC_tran"/>
    <property type="match status" value="1"/>
</dbReference>
<accession>A0ABS5ER65</accession>
<feature type="domain" description="ABC transporter" evidence="9">
    <location>
        <begin position="6"/>
        <end position="249"/>
    </location>
</feature>
<evidence type="ECO:0000256" key="8">
    <source>
        <dbReference type="ARBA" id="ARBA00023136"/>
    </source>
</evidence>
<evidence type="ECO:0000256" key="1">
    <source>
        <dbReference type="ARBA" id="ARBA00004202"/>
    </source>
</evidence>
<keyword evidence="3" id="KW-0813">Transport</keyword>
<dbReference type="EMBL" id="JAAGBB010000001">
    <property type="protein sequence ID" value="MBR0662793.1"/>
    <property type="molecule type" value="Genomic_DNA"/>
</dbReference>
<dbReference type="InterPro" id="IPR017871">
    <property type="entry name" value="ABC_transporter-like_CS"/>
</dbReference>
<dbReference type="InterPro" id="IPR003593">
    <property type="entry name" value="AAA+_ATPase"/>
</dbReference>